<evidence type="ECO:0000256" key="11">
    <source>
        <dbReference type="ARBA" id="ARBA00022927"/>
    </source>
</evidence>
<name>A0A6A6ZIV3_9PLEO</name>
<dbReference type="GO" id="GO:0016787">
    <property type="term" value="F:hydrolase activity"/>
    <property type="evidence" value="ECO:0007669"/>
    <property type="project" value="UniProtKB-KW"/>
</dbReference>
<evidence type="ECO:0000256" key="8">
    <source>
        <dbReference type="ARBA" id="ARBA00022801"/>
    </source>
</evidence>
<keyword evidence="12" id="KW-1133">Transmembrane helix</keyword>
<dbReference type="OrthoDB" id="8954335at2759"/>
<keyword evidence="11" id="KW-0653">Protein transport</keyword>
<evidence type="ECO:0000256" key="14">
    <source>
        <dbReference type="ARBA" id="ARBA00024013"/>
    </source>
</evidence>
<proteinExistence type="predicted"/>
<feature type="compositionally biased region" description="Polar residues" evidence="16">
    <location>
        <begin position="485"/>
        <end position="497"/>
    </location>
</feature>
<dbReference type="GO" id="GO:0046872">
    <property type="term" value="F:metal ion binding"/>
    <property type="evidence" value="ECO:0007669"/>
    <property type="project" value="UniProtKB-KW"/>
</dbReference>
<evidence type="ECO:0000256" key="7">
    <source>
        <dbReference type="ARBA" id="ARBA00022723"/>
    </source>
</evidence>
<keyword evidence="9" id="KW-1002">Plastid outer membrane</keyword>
<feature type="domain" description="G" evidence="17">
    <location>
        <begin position="48"/>
        <end position="113"/>
    </location>
</feature>
<evidence type="ECO:0000256" key="13">
    <source>
        <dbReference type="ARBA" id="ARBA00023136"/>
    </source>
</evidence>
<keyword evidence="3" id="KW-0813">Transport</keyword>
<keyword evidence="13" id="KW-0472">Membrane</keyword>
<dbReference type="PANTHER" id="PTHR10903">
    <property type="entry name" value="GTPASE, IMAP FAMILY MEMBER-RELATED"/>
    <property type="match status" value="1"/>
</dbReference>
<evidence type="ECO:0000256" key="4">
    <source>
        <dbReference type="ARBA" id="ARBA00022528"/>
    </source>
</evidence>
<evidence type="ECO:0000256" key="10">
    <source>
        <dbReference type="ARBA" id="ARBA00022842"/>
    </source>
</evidence>
<protein>
    <recommendedName>
        <fullName evidence="17">G domain-containing protein</fullName>
    </recommendedName>
</protein>
<evidence type="ECO:0000256" key="16">
    <source>
        <dbReference type="SAM" id="MobiDB-lite"/>
    </source>
</evidence>
<dbReference type="InterPro" id="IPR006073">
    <property type="entry name" value="GTP-bd"/>
</dbReference>
<feature type="region of interest" description="Disordered" evidence="16">
    <location>
        <begin position="450"/>
        <end position="497"/>
    </location>
</feature>
<keyword evidence="5" id="KW-0934">Plastid</keyword>
<keyword evidence="19" id="KW-1185">Reference proteome</keyword>
<feature type="coiled-coil region" evidence="15">
    <location>
        <begin position="258"/>
        <end position="292"/>
    </location>
</feature>
<reference evidence="18" key="1">
    <citation type="journal article" date="2020" name="Stud. Mycol.">
        <title>101 Dothideomycetes genomes: a test case for predicting lifestyles and emergence of pathogens.</title>
        <authorList>
            <person name="Haridas S."/>
            <person name="Albert R."/>
            <person name="Binder M."/>
            <person name="Bloem J."/>
            <person name="Labutti K."/>
            <person name="Salamov A."/>
            <person name="Andreopoulos B."/>
            <person name="Baker S."/>
            <person name="Barry K."/>
            <person name="Bills G."/>
            <person name="Bluhm B."/>
            <person name="Cannon C."/>
            <person name="Castanera R."/>
            <person name="Culley D."/>
            <person name="Daum C."/>
            <person name="Ezra D."/>
            <person name="Gonzalez J."/>
            <person name="Henrissat B."/>
            <person name="Kuo A."/>
            <person name="Liang C."/>
            <person name="Lipzen A."/>
            <person name="Lutzoni F."/>
            <person name="Magnuson J."/>
            <person name="Mondo S."/>
            <person name="Nolan M."/>
            <person name="Ohm R."/>
            <person name="Pangilinan J."/>
            <person name="Park H.-J."/>
            <person name="Ramirez L."/>
            <person name="Alfaro M."/>
            <person name="Sun H."/>
            <person name="Tritt A."/>
            <person name="Yoshinaga Y."/>
            <person name="Zwiers L.-H."/>
            <person name="Turgeon B."/>
            <person name="Goodwin S."/>
            <person name="Spatafora J."/>
            <person name="Crous P."/>
            <person name="Grigoriev I."/>
        </authorList>
    </citation>
    <scope>NUCLEOTIDE SEQUENCE</scope>
    <source>
        <strain evidence="18">CBS 113818</strain>
    </source>
</reference>
<evidence type="ECO:0000259" key="17">
    <source>
        <dbReference type="Pfam" id="PF01926"/>
    </source>
</evidence>
<dbReference type="PANTHER" id="PTHR10903:SF135">
    <property type="entry name" value="TRANSLOCASE OF CHLOROPLAST 120, CHLOROPLASTIC-RELATED"/>
    <property type="match status" value="1"/>
</dbReference>
<evidence type="ECO:0000256" key="12">
    <source>
        <dbReference type="ARBA" id="ARBA00022989"/>
    </source>
</evidence>
<organism evidence="18 19">
    <name type="scientific">Ophiobolus disseminans</name>
    <dbReference type="NCBI Taxonomy" id="1469910"/>
    <lineage>
        <taxon>Eukaryota</taxon>
        <taxon>Fungi</taxon>
        <taxon>Dikarya</taxon>
        <taxon>Ascomycota</taxon>
        <taxon>Pezizomycotina</taxon>
        <taxon>Dothideomycetes</taxon>
        <taxon>Pleosporomycetidae</taxon>
        <taxon>Pleosporales</taxon>
        <taxon>Pleosporineae</taxon>
        <taxon>Phaeosphaeriaceae</taxon>
        <taxon>Ophiobolus</taxon>
    </lineage>
</organism>
<dbReference type="GO" id="GO:0016020">
    <property type="term" value="C:membrane"/>
    <property type="evidence" value="ECO:0007669"/>
    <property type="project" value="UniProtKB-SubCell"/>
</dbReference>
<evidence type="ECO:0000256" key="1">
    <source>
        <dbReference type="ARBA" id="ARBA00001946"/>
    </source>
</evidence>
<evidence type="ECO:0000256" key="5">
    <source>
        <dbReference type="ARBA" id="ARBA00022640"/>
    </source>
</evidence>
<evidence type="ECO:0000313" key="19">
    <source>
        <dbReference type="Proteomes" id="UP000799424"/>
    </source>
</evidence>
<comment type="subcellular location">
    <subcellularLocation>
        <location evidence="2">Membrane</location>
        <topology evidence="2">Single-pass membrane protein</topology>
    </subcellularLocation>
    <subcellularLocation>
        <location evidence="14">Plastid</location>
        <location evidence="14">Chloroplast outer membrane</location>
    </subcellularLocation>
</comment>
<evidence type="ECO:0000256" key="3">
    <source>
        <dbReference type="ARBA" id="ARBA00022448"/>
    </source>
</evidence>
<evidence type="ECO:0000256" key="15">
    <source>
        <dbReference type="SAM" id="Coils"/>
    </source>
</evidence>
<dbReference type="AlphaFoldDB" id="A0A6A6ZIV3"/>
<accession>A0A6A6ZIV3</accession>
<dbReference type="EMBL" id="MU006239">
    <property type="protein sequence ID" value="KAF2820818.1"/>
    <property type="molecule type" value="Genomic_DNA"/>
</dbReference>
<comment type="cofactor">
    <cofactor evidence="1">
        <name>Mg(2+)</name>
        <dbReference type="ChEBI" id="CHEBI:18420"/>
    </cofactor>
</comment>
<sequence>MWVSNAVNVIEANAPVDSGDNQNAKNHAKAPIQEGLIPVNQEDIRHYTIVLMGLTGTGKSSFISLLKGEDVGIGHDLESYTTRSREHALQLEPSKFVHLIDTPGFNDTNAKDGDILQEIAFFLTKLYEERIELAGVIFLHRITDQRMSGASIRNLRILQRLCGESSMPHLALVSTMWGNLQDKELGIERERDLLQNANFWAPMQASGAIICRHDGSVESARDVVEALTQRGSTVLDLQREMVDQDLKLDETTVGKYLQEEMLEARKKHEKELAELEEALKEALEDNDQSLVEVLTEQRKTQVQLLSKQKAEHQGLHVSSGNLNRERSVVLSELKVQLAKDDKKREDEIHALRAQIESLQDDLVGTQVSHSRDMSKALRDRENFIVHNNRIAHSAEMQQRNSEHQLRVLKAQLAVKGRELQEERRQEKSTGMKNLFQGLFASEDDLRNDGMAYGYTRRSSSSRHSSHKLPRRSTHPVQHEPFNGRTFRSNGTQERNYY</sequence>
<dbReference type="GO" id="GO:0015031">
    <property type="term" value="P:protein transport"/>
    <property type="evidence" value="ECO:0007669"/>
    <property type="project" value="UniProtKB-KW"/>
</dbReference>
<keyword evidence="6" id="KW-0812">Transmembrane</keyword>
<evidence type="ECO:0000256" key="6">
    <source>
        <dbReference type="ARBA" id="ARBA00022692"/>
    </source>
</evidence>
<dbReference type="CDD" id="cd00882">
    <property type="entry name" value="Ras_like_GTPase"/>
    <property type="match status" value="1"/>
</dbReference>
<keyword evidence="8" id="KW-0378">Hydrolase</keyword>
<dbReference type="SUPFAM" id="SSF52540">
    <property type="entry name" value="P-loop containing nucleoside triphosphate hydrolases"/>
    <property type="match status" value="1"/>
</dbReference>
<keyword evidence="15" id="KW-0175">Coiled coil</keyword>
<dbReference type="InterPro" id="IPR027417">
    <property type="entry name" value="P-loop_NTPase"/>
</dbReference>
<gene>
    <name evidence="18" type="ORF">CC86DRAFT_360081</name>
</gene>
<dbReference type="Proteomes" id="UP000799424">
    <property type="component" value="Unassembled WGS sequence"/>
</dbReference>
<evidence type="ECO:0000256" key="2">
    <source>
        <dbReference type="ARBA" id="ARBA00004167"/>
    </source>
</evidence>
<dbReference type="Gene3D" id="3.40.50.300">
    <property type="entry name" value="P-loop containing nucleotide triphosphate hydrolases"/>
    <property type="match status" value="1"/>
</dbReference>
<dbReference type="Pfam" id="PF01926">
    <property type="entry name" value="MMR_HSR1"/>
    <property type="match status" value="1"/>
</dbReference>
<feature type="compositionally biased region" description="Basic residues" evidence="16">
    <location>
        <begin position="459"/>
        <end position="473"/>
    </location>
</feature>
<keyword evidence="4" id="KW-0150">Chloroplast</keyword>
<evidence type="ECO:0000313" key="18">
    <source>
        <dbReference type="EMBL" id="KAF2820818.1"/>
    </source>
</evidence>
<dbReference type="InterPro" id="IPR045058">
    <property type="entry name" value="GIMA/IAN/Toc"/>
</dbReference>
<evidence type="ECO:0000256" key="9">
    <source>
        <dbReference type="ARBA" id="ARBA00022805"/>
    </source>
</evidence>
<keyword evidence="7" id="KW-0479">Metal-binding</keyword>
<keyword evidence="10" id="KW-0460">Magnesium</keyword>
<dbReference type="GO" id="GO:0005525">
    <property type="term" value="F:GTP binding"/>
    <property type="evidence" value="ECO:0007669"/>
    <property type="project" value="InterPro"/>
</dbReference>